<proteinExistence type="predicted"/>
<keyword evidence="2" id="KW-1185">Reference proteome</keyword>
<evidence type="ECO:0000313" key="2">
    <source>
        <dbReference type="Proteomes" id="UP001189429"/>
    </source>
</evidence>
<dbReference type="Proteomes" id="UP001189429">
    <property type="component" value="Unassembled WGS sequence"/>
</dbReference>
<sequence>GRHRLAIKHVAISWPKAEARRWCAVVLSVSWLAGWNALAAFVTMRDLLSQTPLYAEMRDRSSPWNRGRLPVQQRVELRGLGGPHVRVRRVDVATADGRRDLRGDILAWTGHGRESPKDEKEFTAQELMLRLDMAHNKAVWVGNFREKIYGIS</sequence>
<organism evidence="1 2">
    <name type="scientific">Prorocentrum cordatum</name>
    <dbReference type="NCBI Taxonomy" id="2364126"/>
    <lineage>
        <taxon>Eukaryota</taxon>
        <taxon>Sar</taxon>
        <taxon>Alveolata</taxon>
        <taxon>Dinophyceae</taxon>
        <taxon>Prorocentrales</taxon>
        <taxon>Prorocentraceae</taxon>
        <taxon>Prorocentrum</taxon>
    </lineage>
</organism>
<feature type="non-terminal residue" evidence="1">
    <location>
        <position position="1"/>
    </location>
</feature>
<dbReference type="EMBL" id="CAUYUJ010015431">
    <property type="protein sequence ID" value="CAK0853859.1"/>
    <property type="molecule type" value="Genomic_DNA"/>
</dbReference>
<accession>A0ABN9U638</accession>
<gene>
    <name evidence="1" type="ORF">PCOR1329_LOCUS45200</name>
</gene>
<protein>
    <submittedName>
        <fullName evidence="1">Uncharacterized protein</fullName>
    </submittedName>
</protein>
<comment type="caution">
    <text evidence="1">The sequence shown here is derived from an EMBL/GenBank/DDBJ whole genome shotgun (WGS) entry which is preliminary data.</text>
</comment>
<evidence type="ECO:0000313" key="1">
    <source>
        <dbReference type="EMBL" id="CAK0853859.1"/>
    </source>
</evidence>
<name>A0ABN9U638_9DINO</name>
<reference evidence="1" key="1">
    <citation type="submission" date="2023-10" db="EMBL/GenBank/DDBJ databases">
        <authorList>
            <person name="Chen Y."/>
            <person name="Shah S."/>
            <person name="Dougan E. K."/>
            <person name="Thang M."/>
            <person name="Chan C."/>
        </authorList>
    </citation>
    <scope>NUCLEOTIDE SEQUENCE [LARGE SCALE GENOMIC DNA]</scope>
</reference>